<accession>A0ABT2JS10</accession>
<dbReference type="Gene3D" id="3.40.1760.10">
    <property type="entry name" value="YfbM-like super family"/>
    <property type="match status" value="1"/>
</dbReference>
<comment type="caution">
    <text evidence="1">The sequence shown here is derived from an EMBL/GenBank/DDBJ whole genome shotgun (WGS) entry which is preliminary data.</text>
</comment>
<dbReference type="RefSeq" id="WP_260217996.1">
    <property type="nucleotide sequence ID" value="NZ_JAJAGO010000005.1"/>
</dbReference>
<sequence length="165" mass="18803">MSILGEYLRVTPAELDRALRNPEWALELAEEIQDTQEESEPAPSEARHFTTHKTWDLLGFLLRRLAFPVDIVHGEEPLTADDWGYGPPQYLTPDRVRLAADTLHQTTYDQLIQGVDPSELAEAEIYPRIRDSPTSLEWARDLFTPLTEFFQGAASTGHAMLIWLD</sequence>
<protein>
    <submittedName>
        <fullName evidence="1">YfbM family protein</fullName>
    </submittedName>
</protein>
<name>A0ABT2JS10_9ACTN</name>
<evidence type="ECO:0000313" key="1">
    <source>
        <dbReference type="EMBL" id="MCT2590672.1"/>
    </source>
</evidence>
<reference evidence="1 2" key="1">
    <citation type="submission" date="2021-10" db="EMBL/GenBank/DDBJ databases">
        <title>Streptomyces gossypii sp. nov., isolated from soil collected from cotton field.</title>
        <authorList>
            <person name="Ge X."/>
            <person name="Chen X."/>
            <person name="Liu W."/>
        </authorList>
    </citation>
    <scope>NUCLEOTIDE SEQUENCE [LARGE SCALE GENOMIC DNA]</scope>
    <source>
        <strain evidence="1 2">N2-109</strain>
    </source>
</reference>
<dbReference type="Pfam" id="PF08974">
    <property type="entry name" value="DUF1877"/>
    <property type="match status" value="1"/>
</dbReference>
<proteinExistence type="predicted"/>
<dbReference type="InterPro" id="IPR035944">
    <property type="entry name" value="YfbM-like_sf"/>
</dbReference>
<organism evidence="1 2">
    <name type="scientific">Streptomyces gossypii</name>
    <dbReference type="NCBI Taxonomy" id="2883101"/>
    <lineage>
        <taxon>Bacteria</taxon>
        <taxon>Bacillati</taxon>
        <taxon>Actinomycetota</taxon>
        <taxon>Actinomycetes</taxon>
        <taxon>Kitasatosporales</taxon>
        <taxon>Streptomycetaceae</taxon>
        <taxon>Streptomyces</taxon>
    </lineage>
</organism>
<dbReference type="EMBL" id="JAJAGO010000005">
    <property type="protein sequence ID" value="MCT2590672.1"/>
    <property type="molecule type" value="Genomic_DNA"/>
</dbReference>
<keyword evidence="2" id="KW-1185">Reference proteome</keyword>
<dbReference type="Proteomes" id="UP001156389">
    <property type="component" value="Unassembled WGS sequence"/>
</dbReference>
<evidence type="ECO:0000313" key="2">
    <source>
        <dbReference type="Proteomes" id="UP001156389"/>
    </source>
</evidence>
<gene>
    <name evidence="1" type="ORF">LHJ74_12260</name>
</gene>
<dbReference type="SUPFAM" id="SSF111069">
    <property type="entry name" value="Hypothetical protein yfbM"/>
    <property type="match status" value="1"/>
</dbReference>
<dbReference type="InterPro" id="IPR015068">
    <property type="entry name" value="DUF1877"/>
</dbReference>